<keyword evidence="8" id="KW-1185">Reference proteome</keyword>
<dbReference type="OrthoDB" id="9803192at2"/>
<dbReference type="SUPFAM" id="SSF63380">
    <property type="entry name" value="Riboflavin synthase domain-like"/>
    <property type="match status" value="1"/>
</dbReference>
<feature type="transmembrane region" description="Helical" evidence="4">
    <location>
        <begin position="150"/>
        <end position="169"/>
    </location>
</feature>
<dbReference type="InterPro" id="IPR017927">
    <property type="entry name" value="FAD-bd_FR_type"/>
</dbReference>
<dbReference type="PROSITE" id="PS51384">
    <property type="entry name" value="FAD_FR"/>
    <property type="match status" value="1"/>
</dbReference>
<dbReference type="SUPFAM" id="SSF52218">
    <property type="entry name" value="Flavoproteins"/>
    <property type="match status" value="1"/>
</dbReference>
<dbReference type="PANTHER" id="PTHR19384">
    <property type="entry name" value="NITRIC OXIDE SYNTHASE-RELATED"/>
    <property type="match status" value="1"/>
</dbReference>
<keyword evidence="1" id="KW-0285">Flavoprotein</keyword>
<dbReference type="Pfam" id="PF00258">
    <property type="entry name" value="Flavodoxin_1"/>
    <property type="match status" value="1"/>
</dbReference>
<gene>
    <name evidence="7" type="ORF">F1189_21975</name>
</gene>
<sequence length="728" mass="75818">MIVSLLLRLHRWIALALTLPFAVIVISGGLLALEPILGQGEAAPRSPADAAALLAAAERPEAATARRIALAADGRSVSVATAPGAPALRIDLATGATLPAAGGDFFGFVRALHETLLTGGKTVVEAATWAMLALLLTGPLLAWPRLRNSLGGWHLGIGWILFPLVLLPVGTEALRTLGVGAVPMAAPAPQARPASLGTALATAQAAGVDLGRLDQARRMGGGAVLLRTGQGAGTELWQVTATGAQRIGAGRNWLRDLHDGLWAPPWSGWVALASALALTGLLGTGALAWARRWRAARRRQEDAGAEFLVAHASQTGRAARTAEATAAALRAGGARVALASLAALQPGDLARYRATLLVVSSTGEGRIADPGQGFLAALAGAELDGARYALLALGDRRYPHFCAGGEALRAALGRAGATECAPFACADGDPAAAWRDWLATLQAPLGLRLGDAAAPEADPVVSLRLAARTRLDDPAAGETREVHAVVLESAEKLEWCPGDLVLLAPAPGAPERCYSIGSAPGQDGRRLLLTVALRRQVDADGQERLGTMSGPLCRGLEPGAMLTARLRRHPAFNPPEDPVRPVIMVATGCGIAPFIGFLGERALAGSRDASWLLFGNRHQDGDFLYGPRLQGWLREGVLARLDTAFSRDGAAPVHVTDRLVEQAAGIWEWMTGREAVLYACGGLSTLGQSLEGALHQVAMRAGGLSLAQAEAEVARWQAEGRLRRDLID</sequence>
<dbReference type="Gene3D" id="2.40.30.10">
    <property type="entry name" value="Translation factors"/>
    <property type="match status" value="1"/>
</dbReference>
<evidence type="ECO:0000256" key="2">
    <source>
        <dbReference type="ARBA" id="ARBA00022643"/>
    </source>
</evidence>
<dbReference type="Proteomes" id="UP000325255">
    <property type="component" value="Unassembled WGS sequence"/>
</dbReference>
<name>A0A5M6INN1_9PROT</name>
<keyword evidence="4" id="KW-1133">Transmembrane helix</keyword>
<feature type="transmembrane region" description="Helical" evidence="4">
    <location>
        <begin position="12"/>
        <end position="33"/>
    </location>
</feature>
<dbReference type="PRINTS" id="PR00371">
    <property type="entry name" value="FPNCR"/>
</dbReference>
<feature type="transmembrane region" description="Helical" evidence="4">
    <location>
        <begin position="126"/>
        <end position="143"/>
    </location>
</feature>
<evidence type="ECO:0000313" key="7">
    <source>
        <dbReference type="EMBL" id="KAA5609861.1"/>
    </source>
</evidence>
<dbReference type="Pfam" id="PF03929">
    <property type="entry name" value="PepSY_TM"/>
    <property type="match status" value="1"/>
</dbReference>
<comment type="caution">
    <text evidence="7">The sequence shown here is derived from an EMBL/GenBank/DDBJ whole genome shotgun (WGS) entry which is preliminary data.</text>
</comment>
<dbReference type="InterPro" id="IPR005625">
    <property type="entry name" value="PepSY-ass_TM"/>
</dbReference>
<evidence type="ECO:0000259" key="6">
    <source>
        <dbReference type="PROSITE" id="PS51384"/>
    </source>
</evidence>
<dbReference type="GO" id="GO:0010181">
    <property type="term" value="F:FMN binding"/>
    <property type="evidence" value="ECO:0007669"/>
    <property type="project" value="InterPro"/>
</dbReference>
<dbReference type="GO" id="GO:0009086">
    <property type="term" value="P:methionine biosynthetic process"/>
    <property type="evidence" value="ECO:0007669"/>
    <property type="project" value="TreeGrafter"/>
</dbReference>
<dbReference type="GO" id="GO:0050667">
    <property type="term" value="P:homocysteine metabolic process"/>
    <property type="evidence" value="ECO:0007669"/>
    <property type="project" value="TreeGrafter"/>
</dbReference>
<evidence type="ECO:0000259" key="5">
    <source>
        <dbReference type="PROSITE" id="PS50902"/>
    </source>
</evidence>
<feature type="domain" description="Flavodoxin-like" evidence="5">
    <location>
        <begin position="307"/>
        <end position="442"/>
    </location>
</feature>
<dbReference type="Gene3D" id="3.40.50.360">
    <property type="match status" value="1"/>
</dbReference>
<dbReference type="GO" id="GO:0005829">
    <property type="term" value="C:cytosol"/>
    <property type="evidence" value="ECO:0007669"/>
    <property type="project" value="TreeGrafter"/>
</dbReference>
<dbReference type="InterPro" id="IPR029039">
    <property type="entry name" value="Flavoprotein-like_sf"/>
</dbReference>
<dbReference type="Gene3D" id="3.40.50.80">
    <property type="entry name" value="Nucleotide-binding domain of ferredoxin-NADP reductase (FNR) module"/>
    <property type="match status" value="1"/>
</dbReference>
<organism evidence="7 8">
    <name type="scientific">Rhodovastum atsumiense</name>
    <dbReference type="NCBI Taxonomy" id="504468"/>
    <lineage>
        <taxon>Bacteria</taxon>
        <taxon>Pseudomonadati</taxon>
        <taxon>Pseudomonadota</taxon>
        <taxon>Alphaproteobacteria</taxon>
        <taxon>Acetobacterales</taxon>
        <taxon>Acetobacteraceae</taxon>
        <taxon>Rhodovastum</taxon>
    </lineage>
</organism>
<feature type="transmembrane region" description="Helical" evidence="4">
    <location>
        <begin position="266"/>
        <end position="290"/>
    </location>
</feature>
<feature type="domain" description="FAD-binding FR-type" evidence="6">
    <location>
        <begin position="458"/>
        <end position="575"/>
    </location>
</feature>
<dbReference type="EC" id="1.6.2.4" evidence="3"/>
<evidence type="ECO:0000313" key="8">
    <source>
        <dbReference type="Proteomes" id="UP000325255"/>
    </source>
</evidence>
<reference evidence="7 8" key="1">
    <citation type="submission" date="2019-09" db="EMBL/GenBank/DDBJ databases">
        <title>Genome sequence of Rhodovastum atsumiense, a diverse member of the Acetobacteraceae family of non-sulfur purple photosynthetic bacteria.</title>
        <authorList>
            <person name="Meyer T."/>
            <person name="Kyndt J."/>
        </authorList>
    </citation>
    <scope>NUCLEOTIDE SEQUENCE [LARGE SCALE GENOMIC DNA]</scope>
    <source>
        <strain evidence="7 8">DSM 21279</strain>
    </source>
</reference>
<proteinExistence type="predicted"/>
<dbReference type="InterPro" id="IPR039261">
    <property type="entry name" value="FNR_nucleotide-bd"/>
</dbReference>
<dbReference type="SUPFAM" id="SSF52343">
    <property type="entry name" value="Ferredoxin reductase-like, C-terminal NADP-linked domain"/>
    <property type="match status" value="1"/>
</dbReference>
<keyword evidence="4" id="KW-0472">Membrane</keyword>
<evidence type="ECO:0000256" key="4">
    <source>
        <dbReference type="SAM" id="Phobius"/>
    </source>
</evidence>
<evidence type="ECO:0000256" key="1">
    <source>
        <dbReference type="ARBA" id="ARBA00022630"/>
    </source>
</evidence>
<dbReference type="PROSITE" id="PS50902">
    <property type="entry name" value="FLAVODOXIN_LIKE"/>
    <property type="match status" value="1"/>
</dbReference>
<dbReference type="Pfam" id="PF00175">
    <property type="entry name" value="NAD_binding_1"/>
    <property type="match status" value="1"/>
</dbReference>
<dbReference type="GO" id="GO:0030586">
    <property type="term" value="F:[methionine synthase] reductase (NADPH) activity"/>
    <property type="evidence" value="ECO:0007669"/>
    <property type="project" value="TreeGrafter"/>
</dbReference>
<keyword evidence="2" id="KW-0288">FMN</keyword>
<keyword evidence="4" id="KW-0812">Transmembrane</keyword>
<dbReference type="InterPro" id="IPR001709">
    <property type="entry name" value="Flavoprot_Pyr_Nucl_cyt_Rdtase"/>
</dbReference>
<dbReference type="GO" id="GO:0050660">
    <property type="term" value="F:flavin adenine dinucleotide binding"/>
    <property type="evidence" value="ECO:0007669"/>
    <property type="project" value="TreeGrafter"/>
</dbReference>
<dbReference type="InterPro" id="IPR001433">
    <property type="entry name" value="OxRdtase_FAD/NAD-bd"/>
</dbReference>
<accession>A0A5M6INN1</accession>
<dbReference type="AlphaFoldDB" id="A0A5M6INN1"/>
<dbReference type="EMBL" id="VWPK01000042">
    <property type="protein sequence ID" value="KAA5609861.1"/>
    <property type="molecule type" value="Genomic_DNA"/>
</dbReference>
<dbReference type="RefSeq" id="WP_150043030.1">
    <property type="nucleotide sequence ID" value="NZ_OW485601.1"/>
</dbReference>
<dbReference type="InterPro" id="IPR017938">
    <property type="entry name" value="Riboflavin_synthase-like_b-brl"/>
</dbReference>
<dbReference type="PANTHER" id="PTHR19384:SF17">
    <property type="entry name" value="NADPH--CYTOCHROME P450 REDUCTASE"/>
    <property type="match status" value="1"/>
</dbReference>
<protein>
    <recommendedName>
        <fullName evidence="3">NADPH--hemoprotein reductase</fullName>
        <ecNumber evidence="3">1.6.2.4</ecNumber>
    </recommendedName>
</protein>
<evidence type="ECO:0000256" key="3">
    <source>
        <dbReference type="ARBA" id="ARBA00023797"/>
    </source>
</evidence>
<dbReference type="InterPro" id="IPR008254">
    <property type="entry name" value="Flavodoxin/NO_synth"/>
</dbReference>